<feature type="compositionally biased region" description="Low complexity" evidence="3">
    <location>
        <begin position="133"/>
        <end position="144"/>
    </location>
</feature>
<evidence type="ECO:0000313" key="5">
    <source>
        <dbReference type="Ensembl" id="ENSRNOP00000082346.1"/>
    </source>
</evidence>
<accession>A0A8I6G9C9</accession>
<keyword evidence="6" id="KW-1185">Reference proteome</keyword>
<dbReference type="CDD" id="cd09913">
    <property type="entry name" value="EHD"/>
    <property type="match status" value="1"/>
</dbReference>
<sequence>MGCLLLRPFSASGGTEDVGNLLENHFSAGDASLEEKERALYADAAPGDKNLLLHYPDGREAESFEQPPAGAPSTANGQGSESEASLSNSSAAESAPPGDVEGPGEEEEGPHAAGTLPPGGAEGPEERPEFSSGEEAGQEEAGVGLPTEGAANMEAEAQEELQGRLGDGPMEEAAAGAAEPVAPQSTEGEEAEGEGSIGSDHQSTELDGAQDAIPAGEDSDADVAAEAREEAEDQPEDHSLPSEDAAPPGPDHQPTDPHAVSDMASSEVGAEEDAEDSKAEVDAETGEEAEDQGEPRPSLEAGSAREASEKSEDTQSSEVRETEGQASGMSEEDLAEASSEEEGGEEDGRENGGLPSKEESGEDSGDGASSEEEGSTSGEAAEPQKTPRATGHEEEGAQLDVEDLNTGSEGVKTQDTEAEASEERQQGRGNPVIAHQEEAEDVSEEAPMRDRSHIEKTLMLNEDKPADDYSAVLQRLRKIYHTSIKPLEQSYKYNELRQHEITDGEITSKPMVLFLGPWSVGKSTMINYLLGLEDTRYQLYTGAEPTTSEFTVLMHGPKLKTIEGIVMAADSARSFSPLEKFGQNFLEKLIGIEVPHKLLERVTFVDTPGIIENRKQQERGYPFNDVCQWFIDRADLIFVVFDPTKLDVGLELEMLFRQLKGRESQIRIILNKADNLATQMLMRVYGALFWSLAPLINVTEPPRVYVSSFWPQDYKPDTHRDLFLKEEISLLEDLNQVIENRLENKIAFIRQHAIRVRIHALLVDRYLQTYKDKMTFFSDGELVFKDIVEDPDKFYIFKTILAKTNVSKFDLPNREAYKDFFGINPISNFKLLSQQCSYMGGCFLEKIERAITQELPSLLGSIGLGKNPGAPNCDKTGCGETPKNRYKKH</sequence>
<organism evidence="5 6">
    <name type="scientific">Rattus norvegicus</name>
    <name type="common">Rat</name>
    <dbReference type="NCBI Taxonomy" id="10116"/>
    <lineage>
        <taxon>Eukaryota</taxon>
        <taxon>Metazoa</taxon>
        <taxon>Chordata</taxon>
        <taxon>Craniata</taxon>
        <taxon>Vertebrata</taxon>
        <taxon>Euteleostomi</taxon>
        <taxon>Mammalia</taxon>
        <taxon>Eutheria</taxon>
        <taxon>Euarchontoglires</taxon>
        <taxon>Glires</taxon>
        <taxon>Rodentia</taxon>
        <taxon>Myomorpha</taxon>
        <taxon>Muroidea</taxon>
        <taxon>Muridae</taxon>
        <taxon>Murinae</taxon>
        <taxon>Rattus</taxon>
    </lineage>
</organism>
<reference evidence="5" key="2">
    <citation type="submission" date="2025-08" db="UniProtKB">
        <authorList>
            <consortium name="Ensembl"/>
        </authorList>
    </citation>
    <scope>IDENTIFICATION</scope>
    <source>
        <strain evidence="5">Brown Norway</strain>
    </source>
</reference>
<feature type="compositionally biased region" description="Acidic residues" evidence="3">
    <location>
        <begin position="282"/>
        <end position="292"/>
    </location>
</feature>
<dbReference type="Gene3D" id="1.10.268.20">
    <property type="match status" value="1"/>
</dbReference>
<dbReference type="SUPFAM" id="SSF52540">
    <property type="entry name" value="P-loop containing nucleoside triphosphate hydrolases"/>
    <property type="match status" value="1"/>
</dbReference>
<proteinExistence type="evidence at protein level"/>
<feature type="domain" description="Dynamin-type G" evidence="4">
    <location>
        <begin position="506"/>
        <end position="747"/>
    </location>
</feature>
<evidence type="ECO:0000256" key="2">
    <source>
        <dbReference type="ARBA" id="ARBA00023136"/>
    </source>
</evidence>
<dbReference type="AGR" id="RGD:1306564"/>
<dbReference type="Gene3D" id="3.40.50.300">
    <property type="entry name" value="P-loop containing nucleotide triphosphate hydrolases"/>
    <property type="match status" value="1"/>
</dbReference>
<feature type="compositionally biased region" description="Low complexity" evidence="3">
    <location>
        <begin position="167"/>
        <end position="183"/>
    </location>
</feature>
<feature type="region of interest" description="Disordered" evidence="3">
    <location>
        <begin position="49"/>
        <end position="450"/>
    </location>
</feature>
<dbReference type="PROSITE" id="PS51718">
    <property type="entry name" value="G_DYNAMIN_2"/>
    <property type="match status" value="1"/>
</dbReference>
<keyword evidence="2" id="KW-0472">Membrane</keyword>
<dbReference type="GO" id="GO:0033017">
    <property type="term" value="C:sarcoplasmic reticulum membrane"/>
    <property type="evidence" value="ECO:0007669"/>
    <property type="project" value="UniProtKB-SubCell"/>
</dbReference>
<reference evidence="5" key="1">
    <citation type="submission" date="2024-01" db="EMBL/GenBank/DDBJ databases">
        <title>GRCr8: a new rat reference genome assembly contstructed from accurate long reads and long range scaffolding.</title>
        <authorList>
            <person name="Doris P.A."/>
            <person name="Kalbfleisch T."/>
            <person name="Li K."/>
            <person name="Howe K."/>
            <person name="Wood J."/>
        </authorList>
    </citation>
    <scope>NUCLEOTIDE SEQUENCE [LARGE SCALE GENOMIC DNA]</scope>
    <source>
        <strain evidence="5">Brown Norway</strain>
    </source>
</reference>
<evidence type="ECO:0007829" key="8">
    <source>
        <dbReference type="PeptideAtlas" id="A0A8I6G9C9"/>
    </source>
</evidence>
<dbReference type="GeneTree" id="ENSGT00940000157834"/>
<evidence type="ECO:0000256" key="3">
    <source>
        <dbReference type="SAM" id="MobiDB-lite"/>
    </source>
</evidence>
<comment type="subcellular location">
    <subcellularLocation>
        <location evidence="1">Endomembrane system</location>
        <topology evidence="1">Peripheral membrane protein</topology>
    </subcellularLocation>
</comment>
<dbReference type="InterPro" id="IPR031692">
    <property type="entry name" value="EHD_N"/>
</dbReference>
<keyword evidence="8" id="KW-1267">Proteomics identification</keyword>
<dbReference type="Proteomes" id="UP000002494">
    <property type="component" value="Chromosome 10"/>
</dbReference>
<reference evidence="5" key="3">
    <citation type="submission" date="2025-09" db="UniProtKB">
        <authorList>
            <consortium name="Ensembl"/>
        </authorList>
    </citation>
    <scope>IDENTIFICATION</scope>
    <source>
        <strain evidence="5">Brown Norway</strain>
    </source>
</reference>
<dbReference type="InterPro" id="IPR030381">
    <property type="entry name" value="G_DYNAMIN_dom"/>
</dbReference>
<protein>
    <submittedName>
        <fullName evidence="5">Sarcalumenin</fullName>
    </submittedName>
</protein>
<dbReference type="GO" id="GO:0033018">
    <property type="term" value="C:sarcoplasmic reticulum lumen"/>
    <property type="evidence" value="ECO:0007669"/>
    <property type="project" value="UniProtKB-SubCell"/>
</dbReference>
<dbReference type="Pfam" id="PF16880">
    <property type="entry name" value="EHD_N"/>
    <property type="match status" value="1"/>
</dbReference>
<dbReference type="Ensembl" id="ENSRNOT00000107270.2">
    <property type="protein sequence ID" value="ENSRNOP00000082346.1"/>
    <property type="gene ID" value="ENSRNOG00000005269.10"/>
</dbReference>
<feature type="compositionally biased region" description="Basic and acidic residues" evidence="3">
    <location>
        <begin position="306"/>
        <end position="323"/>
    </location>
</feature>
<evidence type="ECO:0000313" key="7">
    <source>
        <dbReference type="RGD" id="1306564"/>
    </source>
</evidence>
<dbReference type="InterPro" id="IPR027417">
    <property type="entry name" value="P-loop_NTPase"/>
</dbReference>
<dbReference type="PANTHER" id="PTHR43681">
    <property type="entry name" value="TRANSMEMBRANE GTPASE FZO"/>
    <property type="match status" value="1"/>
</dbReference>
<gene>
    <name evidence="5 7" type="primary">Srl</name>
</gene>
<feature type="compositionally biased region" description="Low complexity" evidence="3">
    <location>
        <begin position="80"/>
        <end position="100"/>
    </location>
</feature>
<feature type="compositionally biased region" description="Acidic residues" evidence="3">
    <location>
        <begin position="330"/>
        <end position="348"/>
    </location>
</feature>
<name>A0A8I6G9C9_RAT</name>
<dbReference type="AlphaFoldDB" id="A0A8I6G9C9"/>
<feature type="compositionally biased region" description="Acidic residues" evidence="3">
    <location>
        <begin position="217"/>
        <end position="235"/>
    </location>
</feature>
<evidence type="ECO:0000256" key="1">
    <source>
        <dbReference type="ARBA" id="ARBA00004184"/>
    </source>
</evidence>
<dbReference type="InterPro" id="IPR045063">
    <property type="entry name" value="Dynamin_N"/>
</dbReference>
<dbReference type="PANTHER" id="PTHR43681:SF1">
    <property type="entry name" value="SARCALUMENIN"/>
    <property type="match status" value="1"/>
</dbReference>
<dbReference type="Pfam" id="PF00350">
    <property type="entry name" value="Dynamin_N"/>
    <property type="match status" value="1"/>
</dbReference>
<feature type="compositionally biased region" description="Acidic residues" evidence="3">
    <location>
        <begin position="360"/>
        <end position="374"/>
    </location>
</feature>
<dbReference type="RGD" id="1306564">
    <property type="gene designation" value="Srl"/>
</dbReference>
<dbReference type="InterPro" id="IPR051943">
    <property type="entry name" value="TRAFAC_Dynamin-like_GTPase"/>
</dbReference>
<evidence type="ECO:0000313" key="6">
    <source>
        <dbReference type="Proteomes" id="UP000002494"/>
    </source>
</evidence>
<dbReference type="GO" id="GO:0005525">
    <property type="term" value="F:GTP binding"/>
    <property type="evidence" value="ECO:0007669"/>
    <property type="project" value="InterPro"/>
</dbReference>
<evidence type="ECO:0000259" key="4">
    <source>
        <dbReference type="PROSITE" id="PS51718"/>
    </source>
</evidence>